<reference evidence="8 9" key="1">
    <citation type="submission" date="2016-05" db="EMBL/GenBank/DDBJ databases">
        <title>Genome sequencing reveals origins of a unique bacterial endosymbiosis in the earliest lineages of terrestrial Fungi.</title>
        <authorList>
            <consortium name="DOE Joint Genome Institute"/>
            <person name="Uehling J."/>
            <person name="Gryganskyi A."/>
            <person name="Hameed K."/>
            <person name="Tschaplinski T."/>
            <person name="Misztal P."/>
            <person name="Wu S."/>
            <person name="Desiro A."/>
            <person name="Vande Pol N."/>
            <person name="Du Z.-Y."/>
            <person name="Zienkiewicz A."/>
            <person name="Zienkiewicz K."/>
            <person name="Morin E."/>
            <person name="Tisserant E."/>
            <person name="Splivallo R."/>
            <person name="Hainaut M."/>
            <person name="Henrissat B."/>
            <person name="Ohm R."/>
            <person name="Kuo A."/>
            <person name="Yan J."/>
            <person name="Lipzen A."/>
            <person name="Nolan M."/>
            <person name="Labutti K."/>
            <person name="Barry K."/>
            <person name="Goldstein A."/>
            <person name="Labbe J."/>
            <person name="Schadt C."/>
            <person name="Tuskan G."/>
            <person name="Grigoriev I."/>
            <person name="Martin F."/>
            <person name="Vilgalys R."/>
            <person name="Bonito G."/>
        </authorList>
    </citation>
    <scope>NUCLEOTIDE SEQUENCE [LARGE SCALE GENOMIC DNA]</scope>
    <source>
        <strain evidence="8 9">AG-77</strain>
    </source>
</reference>
<dbReference type="GO" id="GO:0005634">
    <property type="term" value="C:nucleus"/>
    <property type="evidence" value="ECO:0007669"/>
    <property type="project" value="UniProtKB-SubCell"/>
</dbReference>
<dbReference type="STRING" id="1314771.A0A197JQ99"/>
<dbReference type="AlphaFoldDB" id="A0A197JQ99"/>
<evidence type="ECO:0000256" key="3">
    <source>
        <dbReference type="ARBA" id="ARBA00016382"/>
    </source>
</evidence>
<evidence type="ECO:0000256" key="6">
    <source>
        <dbReference type="ARBA" id="ARBA00023328"/>
    </source>
</evidence>
<dbReference type="OrthoDB" id="2386686at2759"/>
<organism evidence="8 9">
    <name type="scientific">Linnemannia elongata AG-77</name>
    <dbReference type="NCBI Taxonomy" id="1314771"/>
    <lineage>
        <taxon>Eukaryota</taxon>
        <taxon>Fungi</taxon>
        <taxon>Fungi incertae sedis</taxon>
        <taxon>Mucoromycota</taxon>
        <taxon>Mortierellomycotina</taxon>
        <taxon>Mortierellomycetes</taxon>
        <taxon>Mortierellales</taxon>
        <taxon>Mortierellaceae</taxon>
        <taxon>Linnemannia</taxon>
    </lineage>
</organism>
<dbReference type="InterPro" id="IPR027417">
    <property type="entry name" value="P-loop_NTPase"/>
</dbReference>
<feature type="region of interest" description="Disordered" evidence="7">
    <location>
        <begin position="52"/>
        <end position="73"/>
    </location>
</feature>
<comment type="subcellular location">
    <subcellularLocation>
        <location evidence="2">Chromosome</location>
        <location evidence="2">Centromere</location>
    </subcellularLocation>
    <subcellularLocation>
        <location evidence="1">Nucleus</location>
    </subcellularLocation>
</comment>
<proteinExistence type="predicted"/>
<feature type="compositionally biased region" description="Low complexity" evidence="7">
    <location>
        <begin position="52"/>
        <end position="63"/>
    </location>
</feature>
<keyword evidence="9" id="KW-1185">Reference proteome</keyword>
<evidence type="ECO:0000256" key="4">
    <source>
        <dbReference type="ARBA" id="ARBA00022454"/>
    </source>
</evidence>
<evidence type="ECO:0000256" key="1">
    <source>
        <dbReference type="ARBA" id="ARBA00004123"/>
    </source>
</evidence>
<dbReference type="PANTHER" id="PTHR34436">
    <property type="entry name" value="CENTROMERE PROTEIN M"/>
    <property type="match status" value="1"/>
</dbReference>
<gene>
    <name evidence="8" type="ORF">K457DRAFT_34536</name>
</gene>
<dbReference type="Pfam" id="PF11111">
    <property type="entry name" value="CENP-M"/>
    <property type="match status" value="1"/>
</dbReference>
<evidence type="ECO:0000256" key="2">
    <source>
        <dbReference type="ARBA" id="ARBA00004584"/>
    </source>
</evidence>
<evidence type="ECO:0000313" key="9">
    <source>
        <dbReference type="Proteomes" id="UP000078512"/>
    </source>
</evidence>
<keyword evidence="6" id="KW-0137">Centromere</keyword>
<evidence type="ECO:0000256" key="5">
    <source>
        <dbReference type="ARBA" id="ARBA00023242"/>
    </source>
</evidence>
<keyword evidence="5" id="KW-0539">Nucleus</keyword>
<dbReference type="InterPro" id="IPR020987">
    <property type="entry name" value="Centromere_Cenp-M"/>
</dbReference>
<name>A0A197JQ99_9FUNG</name>
<dbReference type="EMBL" id="KV442066">
    <property type="protein sequence ID" value="OAQ26519.1"/>
    <property type="molecule type" value="Genomic_DNA"/>
</dbReference>
<evidence type="ECO:0000256" key="7">
    <source>
        <dbReference type="SAM" id="MobiDB-lite"/>
    </source>
</evidence>
<dbReference type="GO" id="GO:0000775">
    <property type="term" value="C:chromosome, centromeric region"/>
    <property type="evidence" value="ECO:0007669"/>
    <property type="project" value="UniProtKB-SubCell"/>
</dbReference>
<accession>A0A197JQ99</accession>
<keyword evidence="4" id="KW-0158">Chromosome</keyword>
<evidence type="ECO:0000313" key="8">
    <source>
        <dbReference type="EMBL" id="OAQ26519.1"/>
    </source>
</evidence>
<sequence>MDFTIPRSSATILLVGHAGIGKRRLASYIRKEIVPPPTLTFSSTNPVAYKSSNSITTPSTSTNVAQPFNRSSSSSTKVSFRTAESIPDGIRHEDGQVSLLPIFKAFPPTVNNSSSTVTGLNDQGAVDSVTRYDLILLLITMANRDSWDDCKRAILRLDPGWFLGRVAIVVTEVANVSKYAFDRDEIPDFVEQFYDIPTVWTNLNVSSEATLAAAQIVRLLEISSGYRREDRDYSFTGLAQTTAAFSSTRAQSALSSPASLSGLYLGSDLGSRANITPSFVRTPITYYGPVTVMEIDDDQEMVAEEISSQADMKRVRGDLEDEDA</sequence>
<dbReference type="Proteomes" id="UP000078512">
    <property type="component" value="Unassembled WGS sequence"/>
</dbReference>
<dbReference type="PANTHER" id="PTHR34436:SF1">
    <property type="entry name" value="CENTROMERE PROTEIN M"/>
    <property type="match status" value="1"/>
</dbReference>
<dbReference type="Gene3D" id="3.40.50.300">
    <property type="entry name" value="P-loop containing nucleotide triphosphate hydrolases"/>
    <property type="match status" value="1"/>
</dbReference>
<protein>
    <recommendedName>
        <fullName evidence="3">Centromere protein M</fullName>
    </recommendedName>
</protein>